<keyword evidence="1" id="KW-0175">Coiled coil</keyword>
<name>B2ITJ4_NOSP7</name>
<accession>B2ITJ4</accession>
<evidence type="ECO:0000313" key="3">
    <source>
        <dbReference type="EMBL" id="ACC81225.1"/>
    </source>
</evidence>
<feature type="region of interest" description="Disordered" evidence="2">
    <location>
        <begin position="94"/>
        <end position="123"/>
    </location>
</feature>
<dbReference type="eggNOG" id="ENOG5030HI0">
    <property type="taxonomic scope" value="Bacteria"/>
</dbReference>
<keyword evidence="4" id="KW-1185">Reference proteome</keyword>
<dbReference type="KEGG" id="npu:Npun_F2680"/>
<evidence type="ECO:0008006" key="5">
    <source>
        <dbReference type="Google" id="ProtNLM"/>
    </source>
</evidence>
<organism evidence="3 4">
    <name type="scientific">Nostoc punctiforme (strain ATCC 29133 / PCC 73102)</name>
    <dbReference type="NCBI Taxonomy" id="63737"/>
    <lineage>
        <taxon>Bacteria</taxon>
        <taxon>Bacillati</taxon>
        <taxon>Cyanobacteriota</taxon>
        <taxon>Cyanophyceae</taxon>
        <taxon>Nostocales</taxon>
        <taxon>Nostocaceae</taxon>
        <taxon>Nostoc</taxon>
    </lineage>
</organism>
<dbReference type="RefSeq" id="WP_012409219.1">
    <property type="nucleotide sequence ID" value="NC_010628.1"/>
</dbReference>
<dbReference type="EnsemblBacteria" id="ACC81225">
    <property type="protein sequence ID" value="ACC81225"/>
    <property type="gene ID" value="Npun_F2680"/>
</dbReference>
<proteinExistence type="predicted"/>
<gene>
    <name evidence="3" type="ordered locus">Npun_F2680</name>
</gene>
<evidence type="ECO:0000313" key="4">
    <source>
        <dbReference type="Proteomes" id="UP000001191"/>
    </source>
</evidence>
<sequence>MARRKRNSSVLERADRRIESLQSISVQLDFGQGLTIQAYTVTINDLRSKLAAYNTALSTIDKLTDDVNNAEKAVIAMSEKMLLAVGSRYGKTSPEYEMAGGARRGTTKKKQSVLGNSKPSNSLAADSVKVSSANGFMNGVSGAGAIGS</sequence>
<dbReference type="EMBL" id="CP001037">
    <property type="protein sequence ID" value="ACC81225.1"/>
    <property type="molecule type" value="Genomic_DNA"/>
</dbReference>
<evidence type="ECO:0000256" key="1">
    <source>
        <dbReference type="SAM" id="Coils"/>
    </source>
</evidence>
<dbReference type="Proteomes" id="UP000001191">
    <property type="component" value="Chromosome"/>
</dbReference>
<dbReference type="HOGENOM" id="CLU_149306_0_0_3"/>
<evidence type="ECO:0000256" key="2">
    <source>
        <dbReference type="SAM" id="MobiDB-lite"/>
    </source>
</evidence>
<dbReference type="PhylomeDB" id="B2ITJ4"/>
<dbReference type="OrthoDB" id="531519at2"/>
<protein>
    <recommendedName>
        <fullName evidence="5">ATPase involved in DNA repair</fullName>
    </recommendedName>
</protein>
<dbReference type="AlphaFoldDB" id="B2ITJ4"/>
<reference evidence="3 4" key="2">
    <citation type="journal article" date="2013" name="Plant Physiol.">
        <title>A Nostoc punctiforme Sugar Transporter Necessary to Establish a Cyanobacterium-Plant Symbiosis.</title>
        <authorList>
            <person name="Ekman M."/>
            <person name="Picossi S."/>
            <person name="Campbell E.L."/>
            <person name="Meeks J.C."/>
            <person name="Flores E."/>
        </authorList>
    </citation>
    <scope>NUCLEOTIDE SEQUENCE [LARGE SCALE GENOMIC DNA]</scope>
    <source>
        <strain evidence="4">ATCC 29133 / PCC 73102</strain>
    </source>
</reference>
<feature type="coiled-coil region" evidence="1">
    <location>
        <begin position="53"/>
        <end position="80"/>
    </location>
</feature>
<feature type="compositionally biased region" description="Polar residues" evidence="2">
    <location>
        <begin position="113"/>
        <end position="123"/>
    </location>
</feature>
<reference evidence="4" key="1">
    <citation type="submission" date="2008-04" db="EMBL/GenBank/DDBJ databases">
        <title>Complete sequence of chromosome of Nostoc punctiforme ATCC 29133.</title>
        <authorList>
            <consortium name="US DOE Joint Genome Institute"/>
            <person name="Copeland A."/>
            <person name="Lucas S."/>
            <person name="Lapidus A."/>
            <person name="Glavina del Rio T."/>
            <person name="Dalin E."/>
            <person name="Tice H."/>
            <person name="Pitluck S."/>
            <person name="Chain P."/>
            <person name="Malfatti S."/>
            <person name="Shin M."/>
            <person name="Vergez L."/>
            <person name="Schmutz J."/>
            <person name="Larimer F."/>
            <person name="Land M."/>
            <person name="Hauser L."/>
            <person name="Kyrpides N."/>
            <person name="Kim E."/>
            <person name="Meeks J.C."/>
            <person name="Elhai J."/>
            <person name="Campbell E.L."/>
            <person name="Thiel T."/>
            <person name="Longmire J."/>
            <person name="Potts M."/>
            <person name="Atlas R."/>
        </authorList>
    </citation>
    <scope>NUCLEOTIDE SEQUENCE [LARGE SCALE GENOMIC DNA]</scope>
    <source>
        <strain evidence="4">ATCC 29133 / PCC 73102</strain>
    </source>
</reference>